<accession>A1ZN09</accession>
<reference evidence="1 2" key="1">
    <citation type="submission" date="2007-01" db="EMBL/GenBank/DDBJ databases">
        <authorList>
            <person name="Haygood M."/>
            <person name="Podell S."/>
            <person name="Anderson C."/>
            <person name="Hopkinson B."/>
            <person name="Roe K."/>
            <person name="Barbeau K."/>
            <person name="Gaasterland T."/>
            <person name="Ferriera S."/>
            <person name="Johnson J."/>
            <person name="Kravitz S."/>
            <person name="Beeson K."/>
            <person name="Sutton G."/>
            <person name="Rogers Y.-H."/>
            <person name="Friedman R."/>
            <person name="Frazier M."/>
            <person name="Venter J.C."/>
        </authorList>
    </citation>
    <scope>NUCLEOTIDE SEQUENCE [LARGE SCALE GENOMIC DNA]</scope>
    <source>
        <strain evidence="1 2">ATCC 23134</strain>
    </source>
</reference>
<keyword evidence="2" id="KW-1185">Reference proteome</keyword>
<evidence type="ECO:0000313" key="1">
    <source>
        <dbReference type="EMBL" id="EAY28190.1"/>
    </source>
</evidence>
<dbReference type="EMBL" id="AAWS01000017">
    <property type="protein sequence ID" value="EAY28190.1"/>
    <property type="molecule type" value="Genomic_DNA"/>
</dbReference>
<sequence>MALAKKGSRSILVDEVQYRWKARSEPDGTTHVVVELYDTPQQSVVAFFQSTLPNNPEERRAITPATVSAIVTYALENGWNPEKKAKQLNVGFLDDKITV</sequence>
<name>A1ZN09_MICM2</name>
<gene>
    <name evidence="1" type="ORF">M23134_03451</name>
</gene>
<dbReference type="Proteomes" id="UP000004095">
    <property type="component" value="Unassembled WGS sequence"/>
</dbReference>
<comment type="caution">
    <text evidence="1">The sequence shown here is derived from an EMBL/GenBank/DDBJ whole genome shotgun (WGS) entry which is preliminary data.</text>
</comment>
<protein>
    <submittedName>
        <fullName evidence="1">Uncharacterized protein</fullName>
    </submittedName>
</protein>
<dbReference type="OrthoDB" id="1269164at2"/>
<dbReference type="AlphaFoldDB" id="A1ZN09"/>
<organism evidence="1 2">
    <name type="scientific">Microscilla marina ATCC 23134</name>
    <dbReference type="NCBI Taxonomy" id="313606"/>
    <lineage>
        <taxon>Bacteria</taxon>
        <taxon>Pseudomonadati</taxon>
        <taxon>Bacteroidota</taxon>
        <taxon>Cytophagia</taxon>
        <taxon>Cytophagales</taxon>
        <taxon>Microscillaceae</taxon>
        <taxon>Microscilla</taxon>
    </lineage>
</organism>
<evidence type="ECO:0000313" key="2">
    <source>
        <dbReference type="Proteomes" id="UP000004095"/>
    </source>
</evidence>
<dbReference type="RefSeq" id="WP_002698349.1">
    <property type="nucleotide sequence ID" value="NZ_AAWS01000017.1"/>
</dbReference>
<proteinExistence type="predicted"/>